<sequence>MFINSALRYILNFKSAKYETVIEFVESVLDPDRFGKHIELKRIQREVSITTIFVTHVQEEALNLSDKIGIWSRLAGMGRRQNNGFERVFKIAARGHQFNTNAANRLYAQTPAGGCFAVFQISESLSDPFRKYQKISAPISGFSDRKCWRVGGRPAICSSVKMSYFLGRK</sequence>
<dbReference type="Proteomes" id="UP000283063">
    <property type="component" value="Plasmid pW43B"/>
</dbReference>
<geneLocation type="plasmid" evidence="1 2">
    <name>pW43B</name>
</geneLocation>
<dbReference type="AlphaFoldDB" id="A0A3T0NA16"/>
<keyword evidence="2" id="KW-1185">Reference proteome</keyword>
<evidence type="ECO:0000313" key="2">
    <source>
        <dbReference type="Proteomes" id="UP000283063"/>
    </source>
</evidence>
<gene>
    <name evidence="1" type="ORF">EBB79_23205</name>
</gene>
<dbReference type="EMBL" id="CP033221">
    <property type="protein sequence ID" value="AZV80857.1"/>
    <property type="molecule type" value="Genomic_DNA"/>
</dbReference>
<name>A0A3T0NA16_9RHOB</name>
<keyword evidence="1" id="KW-0614">Plasmid</keyword>
<reference evidence="1 2" key="1">
    <citation type="submission" date="2018-10" db="EMBL/GenBank/DDBJ databases">
        <title>Parasedimentitalea marina sp. nov., a psychrophilic bacterium isolated from deep seawater of the New Britain Trench.</title>
        <authorList>
            <person name="Cao J."/>
        </authorList>
    </citation>
    <scope>NUCLEOTIDE SEQUENCE [LARGE SCALE GENOMIC DNA]</scope>
    <source>
        <strain evidence="1 2">W43</strain>
        <plasmid evidence="1 2">pW43B</plasmid>
    </source>
</reference>
<evidence type="ECO:0000313" key="1">
    <source>
        <dbReference type="EMBL" id="AZV80857.1"/>
    </source>
</evidence>
<dbReference type="KEGG" id="sedi:EBB79_23205"/>
<proteinExistence type="predicted"/>
<accession>A0A3T0NA16</accession>
<organism evidence="1 2">
    <name type="scientific">Parasedimentitalea marina</name>
    <dbReference type="NCBI Taxonomy" id="2483033"/>
    <lineage>
        <taxon>Bacteria</taxon>
        <taxon>Pseudomonadati</taxon>
        <taxon>Pseudomonadota</taxon>
        <taxon>Alphaproteobacteria</taxon>
        <taxon>Rhodobacterales</taxon>
        <taxon>Paracoccaceae</taxon>
        <taxon>Parasedimentitalea</taxon>
    </lineage>
</organism>
<protein>
    <submittedName>
        <fullName evidence="1">Uncharacterized protein</fullName>
    </submittedName>
</protein>